<accession>A0A914XU74</accession>
<keyword evidence="3" id="KW-1185">Reference proteome</keyword>
<evidence type="ECO:0000256" key="2">
    <source>
        <dbReference type="SAM" id="MobiDB-lite"/>
    </source>
</evidence>
<dbReference type="PANTHER" id="PTHR12784:SF28">
    <property type="entry name" value="PROTEIN SICKIE"/>
    <property type="match status" value="1"/>
</dbReference>
<evidence type="ECO:0000313" key="4">
    <source>
        <dbReference type="WBParaSite" id="PSU_v2.g11504.t1"/>
    </source>
</evidence>
<feature type="coiled-coil region" evidence="1">
    <location>
        <begin position="147"/>
        <end position="216"/>
    </location>
</feature>
<dbReference type="Proteomes" id="UP000887577">
    <property type="component" value="Unplaced"/>
</dbReference>
<dbReference type="AlphaFoldDB" id="A0A914XU74"/>
<feature type="compositionally biased region" description="Low complexity" evidence="2">
    <location>
        <begin position="261"/>
        <end position="275"/>
    </location>
</feature>
<feature type="region of interest" description="Disordered" evidence="2">
    <location>
        <begin position="243"/>
        <end position="294"/>
    </location>
</feature>
<proteinExistence type="predicted"/>
<sequence length="294" mass="32712">MSKSMIVFETDDGAIFPISSTTATIIENNGNSPAAMSHGKHSPKFKRNQLRAINIDFSGGSVPSSPAKNLQGSYSARSESGDVYANYSALHLQKLSNFNNGHHQQQQQIRSPLTKVPLIIPKSMAQGGSEMSLASSTGSSYGIIASEERYEAEIRKLNYELENYRQTITNLNAKHDSYNQMIHMFDSRLQMLVRHVSKLNQKSQLKEEEVEKLKSQIEYLRSFSSCVTIPDSSGYGKVGVVEQQHDHHQQQHLQRHPSMESVTSHRSSLSTSSKSSRLDKNGLPKGGKKSSWVS</sequence>
<dbReference type="WBParaSite" id="PSU_v2.g11504.t1">
    <property type="protein sequence ID" value="PSU_v2.g11504.t1"/>
    <property type="gene ID" value="PSU_v2.g11504"/>
</dbReference>
<dbReference type="PANTHER" id="PTHR12784">
    <property type="entry name" value="STEERIN"/>
    <property type="match status" value="1"/>
</dbReference>
<dbReference type="InterPro" id="IPR039041">
    <property type="entry name" value="Nav/unc-53"/>
</dbReference>
<dbReference type="GO" id="GO:0022008">
    <property type="term" value="P:neurogenesis"/>
    <property type="evidence" value="ECO:0007669"/>
    <property type="project" value="InterPro"/>
</dbReference>
<evidence type="ECO:0000256" key="1">
    <source>
        <dbReference type="SAM" id="Coils"/>
    </source>
</evidence>
<evidence type="ECO:0000313" key="3">
    <source>
        <dbReference type="Proteomes" id="UP000887577"/>
    </source>
</evidence>
<keyword evidence="1" id="KW-0175">Coiled coil</keyword>
<name>A0A914XU74_9BILA</name>
<reference evidence="4" key="1">
    <citation type="submission" date="2022-11" db="UniProtKB">
        <authorList>
            <consortium name="WormBaseParasite"/>
        </authorList>
    </citation>
    <scope>IDENTIFICATION</scope>
</reference>
<protein>
    <submittedName>
        <fullName evidence="4">Uncharacterized protein</fullName>
    </submittedName>
</protein>
<organism evidence="3 4">
    <name type="scientific">Panagrolaimus superbus</name>
    <dbReference type="NCBI Taxonomy" id="310955"/>
    <lineage>
        <taxon>Eukaryota</taxon>
        <taxon>Metazoa</taxon>
        <taxon>Ecdysozoa</taxon>
        <taxon>Nematoda</taxon>
        <taxon>Chromadorea</taxon>
        <taxon>Rhabditida</taxon>
        <taxon>Tylenchina</taxon>
        <taxon>Panagrolaimomorpha</taxon>
        <taxon>Panagrolaimoidea</taxon>
        <taxon>Panagrolaimidae</taxon>
        <taxon>Panagrolaimus</taxon>
    </lineage>
</organism>